<sequence>MDVDQVAVELYGLTPEEFTAARNQLAKTLKDQGAIAAGDAVKALRKPTLAAWLANQLVRVEPDGVHQLTELGEQLREAHLSADGARLRRLTPRRHELVQALVRAARAYAQGEGRAVSPAIADRLTETLDAALVDPGAAQLLRTGQLTSALRHVGFGVVDETGEPAQLALVRPRVVRSNAAKPTKPVPRKTLVPKPKPKPTTTAPRPSELDDARRKAQLRARAEEAEATYAEAEAERAAAESLLDANQHQIADLEATLERLNEELEQARARLRAERRTTAKLERALRRATQTAAVAQRHRDTHRKRLNG</sequence>
<feature type="region of interest" description="Disordered" evidence="1">
    <location>
        <begin position="287"/>
        <end position="308"/>
    </location>
</feature>
<keyword evidence="3" id="KW-1185">Reference proteome</keyword>
<feature type="compositionally biased region" description="Low complexity" evidence="1">
    <location>
        <begin position="188"/>
        <end position="206"/>
    </location>
</feature>
<evidence type="ECO:0000313" key="2">
    <source>
        <dbReference type="EMBL" id="ADB32980.1"/>
    </source>
</evidence>
<organism evidence="2 3">
    <name type="scientific">Kribbella flavida (strain DSM 17836 / JCM 10339 / NBRC 14399)</name>
    <dbReference type="NCBI Taxonomy" id="479435"/>
    <lineage>
        <taxon>Bacteria</taxon>
        <taxon>Bacillati</taxon>
        <taxon>Actinomycetota</taxon>
        <taxon>Actinomycetes</taxon>
        <taxon>Propionibacteriales</taxon>
        <taxon>Kribbellaceae</taxon>
        <taxon>Kribbella</taxon>
    </lineage>
</organism>
<dbReference type="AlphaFoldDB" id="D2PR32"/>
<dbReference type="EMBL" id="CP001736">
    <property type="protein sequence ID" value="ADB32980.1"/>
    <property type="molecule type" value="Genomic_DNA"/>
</dbReference>
<dbReference type="STRING" id="479435.Kfla_3928"/>
<reference evidence="3" key="1">
    <citation type="submission" date="2009-09" db="EMBL/GenBank/DDBJ databases">
        <title>The complete genome of Kribbella flavida DSM 17836.</title>
        <authorList>
            <consortium name="US DOE Joint Genome Institute (JGI-PGF)"/>
            <person name="Lucas S."/>
            <person name="Copeland A."/>
            <person name="Lapidus A."/>
            <person name="Glavina del Rio T."/>
            <person name="Dalin E."/>
            <person name="Tice H."/>
            <person name="Bruce D."/>
            <person name="Goodwin L."/>
            <person name="Pitluck S."/>
            <person name="Kyrpides N."/>
            <person name="Mavromatis K."/>
            <person name="Ivanova N."/>
            <person name="Saunders E."/>
            <person name="Brettin T."/>
            <person name="Detter J.C."/>
            <person name="Han C."/>
            <person name="Larimer F."/>
            <person name="Land M."/>
            <person name="Hauser L."/>
            <person name="Markowitz V."/>
            <person name="Cheng J.-F."/>
            <person name="Hugenholtz P."/>
            <person name="Woyke T."/>
            <person name="Wu D."/>
            <person name="Pukall R."/>
            <person name="Klenk H.-P."/>
            <person name="Eisen J.A."/>
        </authorList>
    </citation>
    <scope>NUCLEOTIDE SEQUENCE [LARGE SCALE GENOMIC DNA]</scope>
    <source>
        <strain evidence="3">DSM 17836 / JCM 10339 / NBRC 14399</strain>
    </source>
</reference>
<dbReference type="HOGENOM" id="CLU_061970_1_0_11"/>
<accession>D2PR32</accession>
<dbReference type="OrthoDB" id="3541690at2"/>
<feature type="compositionally biased region" description="Basic residues" evidence="1">
    <location>
        <begin position="299"/>
        <end position="308"/>
    </location>
</feature>
<dbReference type="KEGG" id="kfl:Kfla_3928"/>
<dbReference type="eggNOG" id="ENOG5032S7P">
    <property type="taxonomic scope" value="Bacteria"/>
</dbReference>
<evidence type="ECO:0000256" key="1">
    <source>
        <dbReference type="SAM" id="MobiDB-lite"/>
    </source>
</evidence>
<dbReference type="Proteomes" id="UP000007967">
    <property type="component" value="Chromosome"/>
</dbReference>
<proteinExistence type="predicted"/>
<evidence type="ECO:0000313" key="3">
    <source>
        <dbReference type="Proteomes" id="UP000007967"/>
    </source>
</evidence>
<gene>
    <name evidence="2" type="ordered locus">Kfla_3928</name>
</gene>
<name>D2PR32_KRIFD</name>
<feature type="region of interest" description="Disordered" evidence="1">
    <location>
        <begin position="176"/>
        <end position="213"/>
    </location>
</feature>
<protein>
    <submittedName>
        <fullName evidence="2">Uncharacterized protein</fullName>
    </submittedName>
</protein>
<dbReference type="RefSeq" id="WP_012921536.1">
    <property type="nucleotide sequence ID" value="NC_013729.1"/>
</dbReference>
<reference evidence="2 3" key="2">
    <citation type="journal article" date="2010" name="Stand. Genomic Sci.">
        <title>Complete genome sequence of Kribbella flavida type strain (IFO 14399).</title>
        <authorList>
            <person name="Pukall R."/>
            <person name="Lapidus A."/>
            <person name="Glavina Del Rio T."/>
            <person name="Copeland A."/>
            <person name="Tice H."/>
            <person name="Cheng J.-F."/>
            <person name="Lucas S."/>
            <person name="Chen F."/>
            <person name="Nolan M."/>
            <person name="LaButti K."/>
            <person name="Pati A."/>
            <person name="Ivanova N."/>
            <person name="Mavrommatis K."/>
            <person name="Mikhailova N."/>
            <person name="Pitluck S."/>
            <person name="Bruce D."/>
            <person name="Goodwin L."/>
            <person name="Land M."/>
            <person name="Hauser L."/>
            <person name="Chang Y.-J."/>
            <person name="Jeffries C.D."/>
            <person name="Chen A."/>
            <person name="Palaniappan K."/>
            <person name="Chain P."/>
            <person name="Rohde M."/>
            <person name="Goeker M."/>
            <person name="Bristow J."/>
            <person name="Eisen J.A."/>
            <person name="Markowitz V."/>
            <person name="Hugenholtz P."/>
            <person name="Kyrpides N.C."/>
            <person name="Klenk H.-P."/>
            <person name="Brettin T."/>
        </authorList>
    </citation>
    <scope>NUCLEOTIDE SEQUENCE [LARGE SCALE GENOMIC DNA]</scope>
    <source>
        <strain evidence="3">DSM 17836 / JCM 10339 / NBRC 14399</strain>
    </source>
</reference>